<name>A0ABN0ZMY7_9ACTN</name>
<protein>
    <submittedName>
        <fullName evidence="1">DUF72 domain-containing protein</fullName>
    </submittedName>
</protein>
<evidence type="ECO:0000313" key="2">
    <source>
        <dbReference type="Proteomes" id="UP001499895"/>
    </source>
</evidence>
<dbReference type="SUPFAM" id="SSF117396">
    <property type="entry name" value="TM1631-like"/>
    <property type="match status" value="1"/>
</dbReference>
<gene>
    <name evidence="1" type="ORF">GCM10009544_15080</name>
</gene>
<organism evidence="1 2">
    <name type="scientific">Streptomyces stramineus</name>
    <dbReference type="NCBI Taxonomy" id="173861"/>
    <lineage>
        <taxon>Bacteria</taxon>
        <taxon>Bacillati</taxon>
        <taxon>Actinomycetota</taxon>
        <taxon>Actinomycetes</taxon>
        <taxon>Kitasatosporales</taxon>
        <taxon>Streptomycetaceae</taxon>
        <taxon>Streptomyces</taxon>
    </lineage>
</organism>
<dbReference type="RefSeq" id="WP_344087609.1">
    <property type="nucleotide sequence ID" value="NZ_BAAAHB010000010.1"/>
</dbReference>
<dbReference type="InterPro" id="IPR002763">
    <property type="entry name" value="DUF72"/>
</dbReference>
<sequence>MPLLVGTSGWQYKDWRGGLYPAGLPQRLWLEEYTRHFTTVENNNAFYRLPTPETFAGWRERTPQGFVMAVKASRYLTHVKRLHDPAEPVARLLRHADGLGDRLGPVLLQLPPTLRADPGTLDAALACFPAGVRVAVEPRHPSWWTDGTRAVLEHRRAALCWADRDSRPVTPLWRTADWGYLRFHSGRARPWPHYGRRALTGWARRIADTWPDRADVYCYFNNDPGGAAVEDATAFARAAAALGRAVAGNHPDPH</sequence>
<accession>A0ABN0ZMY7</accession>
<proteinExistence type="predicted"/>
<dbReference type="Pfam" id="PF01904">
    <property type="entry name" value="DUF72"/>
    <property type="match status" value="1"/>
</dbReference>
<reference evidence="1 2" key="1">
    <citation type="journal article" date="2019" name="Int. J. Syst. Evol. Microbiol.">
        <title>The Global Catalogue of Microorganisms (GCM) 10K type strain sequencing project: providing services to taxonomists for standard genome sequencing and annotation.</title>
        <authorList>
            <consortium name="The Broad Institute Genomics Platform"/>
            <consortium name="The Broad Institute Genome Sequencing Center for Infectious Disease"/>
            <person name="Wu L."/>
            <person name="Ma J."/>
        </authorList>
    </citation>
    <scope>NUCLEOTIDE SEQUENCE [LARGE SCALE GENOMIC DNA]</scope>
    <source>
        <strain evidence="1 2">JCM 10649</strain>
    </source>
</reference>
<dbReference type="PANTHER" id="PTHR30348">
    <property type="entry name" value="UNCHARACTERIZED PROTEIN YECE"/>
    <property type="match status" value="1"/>
</dbReference>
<dbReference type="Gene3D" id="3.20.20.410">
    <property type="entry name" value="Protein of unknown function UPF0759"/>
    <property type="match status" value="1"/>
</dbReference>
<dbReference type="InterPro" id="IPR036520">
    <property type="entry name" value="UPF0759_sf"/>
</dbReference>
<evidence type="ECO:0000313" key="1">
    <source>
        <dbReference type="EMBL" id="GAA0453259.1"/>
    </source>
</evidence>
<keyword evidence="2" id="KW-1185">Reference proteome</keyword>
<comment type="caution">
    <text evidence="1">The sequence shown here is derived from an EMBL/GenBank/DDBJ whole genome shotgun (WGS) entry which is preliminary data.</text>
</comment>
<dbReference type="PANTHER" id="PTHR30348:SF4">
    <property type="entry name" value="DUF72 DOMAIN-CONTAINING PROTEIN"/>
    <property type="match status" value="1"/>
</dbReference>
<dbReference type="EMBL" id="BAAAHB010000010">
    <property type="protein sequence ID" value="GAA0453259.1"/>
    <property type="molecule type" value="Genomic_DNA"/>
</dbReference>
<dbReference type="Proteomes" id="UP001499895">
    <property type="component" value="Unassembled WGS sequence"/>
</dbReference>